<gene>
    <name evidence="1" type="ORF">METZ01_LOCUS464626</name>
</gene>
<dbReference type="EMBL" id="UINC01195287">
    <property type="protein sequence ID" value="SVE11772.1"/>
    <property type="molecule type" value="Genomic_DNA"/>
</dbReference>
<evidence type="ECO:0000313" key="1">
    <source>
        <dbReference type="EMBL" id="SVE11772.1"/>
    </source>
</evidence>
<organism evidence="1">
    <name type="scientific">marine metagenome</name>
    <dbReference type="NCBI Taxonomy" id="408172"/>
    <lineage>
        <taxon>unclassified sequences</taxon>
        <taxon>metagenomes</taxon>
        <taxon>ecological metagenomes</taxon>
    </lineage>
</organism>
<sequence>MGLNLQASFAKLLKAVGHEFRLICSSEVDLEERMDKDEFFHDLFTALCFLLSNCLPLKIESRIRKISVEPSWITPRILYLTVVR</sequence>
<reference evidence="1" key="1">
    <citation type="submission" date="2018-05" db="EMBL/GenBank/DDBJ databases">
        <authorList>
            <person name="Lanie J.A."/>
            <person name="Ng W.-L."/>
            <person name="Kazmierczak K.M."/>
            <person name="Andrzejewski T.M."/>
            <person name="Davidsen T.M."/>
            <person name="Wayne K.J."/>
            <person name="Tettelin H."/>
            <person name="Glass J.I."/>
            <person name="Rusch D."/>
            <person name="Podicherti R."/>
            <person name="Tsui H.-C.T."/>
            <person name="Winkler M.E."/>
        </authorList>
    </citation>
    <scope>NUCLEOTIDE SEQUENCE</scope>
</reference>
<accession>A0A383AVN4</accession>
<protein>
    <submittedName>
        <fullName evidence="1">Uncharacterized protein</fullName>
    </submittedName>
</protein>
<proteinExistence type="predicted"/>
<name>A0A383AVN4_9ZZZZ</name>
<dbReference type="AlphaFoldDB" id="A0A383AVN4"/>